<sequence length="638" mass="70212">GVWLATQWVAWRLGHAPALGRPWFFLGASPVYRPELFFFWWLRFDAYAPRVFLVGACIASAGGVGALLVAVVGSTLRARAAGQVATYGSARWAVAEEVRGAGLLADAGVMLGRMGRRYLRHDGPEHVLVFAPTRSGKGVGLVVPTLLTWTESVLVHDLKGENWTVTAGWRYRFSHCLLFDPTNPRSAAYNPLLEVRLGASEVRDVQNVADILVDPDGALERRNHWEKTSHALLVGIILHVLYAEADKTLAGVAAFLSDPARPIDRTLRVMMRTKHLGDRVHPVVAQAARELLNKSENERSGVLSTAMSFLGLYRDPVVAKVTGRCDWRITDLMEGERPVSLYLVVPPSDISRTKPLIRLVLNQIGRRLTERLDNPARRRRLLMMLDEFPALGRLDFFETALAFQAGYGIRAFLIAQSLNQIQKAYGEHDAILDNCHIRLCFATNDERTAKRISDALGTATEQRAMNNYAGHRLAPWLSHLMVSRQETARPLLTPGEVMQLPATDELVMVAGTPPIRARKLRYYEEPQLRDRVLPAPALNDNFYPDRPPGRPDDWSGRAALGDPTGPGGGAGGADGEEGGIRQEPELAGHEQAPPPLDPTDEFAVADDGPDDEGPRQRVMARLPIARAAALDPDDGMGL</sequence>
<accession>A0A7X0B489</accession>
<dbReference type="PANTHER" id="PTHR37937:SF1">
    <property type="entry name" value="CONJUGATIVE TRANSFER: DNA TRANSPORT"/>
    <property type="match status" value="1"/>
</dbReference>
<keyword evidence="3" id="KW-1003">Cell membrane</keyword>
<comment type="caution">
    <text evidence="9">The sequence shown here is derived from an EMBL/GenBank/DDBJ whole genome shotgun (WGS) entry which is preliminary data.</text>
</comment>
<evidence type="ECO:0000256" key="3">
    <source>
        <dbReference type="ARBA" id="ARBA00022475"/>
    </source>
</evidence>
<comment type="subcellular location">
    <subcellularLocation>
        <location evidence="1">Cell membrane</location>
        <topology evidence="1">Multi-pass membrane protein</topology>
    </subcellularLocation>
</comment>
<dbReference type="PANTHER" id="PTHR37937">
    <property type="entry name" value="CONJUGATIVE TRANSFER: DNA TRANSPORT"/>
    <property type="match status" value="1"/>
</dbReference>
<feature type="compositionally biased region" description="Basic and acidic residues" evidence="7">
    <location>
        <begin position="578"/>
        <end position="588"/>
    </location>
</feature>
<evidence type="ECO:0000256" key="5">
    <source>
        <dbReference type="ARBA" id="ARBA00022989"/>
    </source>
</evidence>
<dbReference type="SUPFAM" id="SSF52540">
    <property type="entry name" value="P-loop containing nucleoside triphosphate hydrolases"/>
    <property type="match status" value="1"/>
</dbReference>
<keyword evidence="6 8" id="KW-0472">Membrane</keyword>
<feature type="compositionally biased region" description="Gly residues" evidence="7">
    <location>
        <begin position="564"/>
        <end position="573"/>
    </location>
</feature>
<proteinExistence type="inferred from homology"/>
<reference evidence="9 10" key="1">
    <citation type="submission" date="2020-08" db="EMBL/GenBank/DDBJ databases">
        <title>Genomic Encyclopedia of Type Strains, Phase IV (KMG-IV): sequencing the most valuable type-strain genomes for metagenomic binning, comparative biology and taxonomic classification.</title>
        <authorList>
            <person name="Goeker M."/>
        </authorList>
    </citation>
    <scope>NUCLEOTIDE SEQUENCE [LARGE SCALE GENOMIC DNA]</scope>
    <source>
        <strain evidence="9 10">DSM 22198</strain>
    </source>
</reference>
<dbReference type="Pfam" id="PF02534">
    <property type="entry name" value="T4SS-DNA_transf"/>
    <property type="match status" value="1"/>
</dbReference>
<dbReference type="InterPro" id="IPR027417">
    <property type="entry name" value="P-loop_NTPase"/>
</dbReference>
<evidence type="ECO:0000256" key="1">
    <source>
        <dbReference type="ARBA" id="ARBA00004651"/>
    </source>
</evidence>
<dbReference type="Proteomes" id="UP000539175">
    <property type="component" value="Unassembled WGS sequence"/>
</dbReference>
<evidence type="ECO:0000313" key="10">
    <source>
        <dbReference type="Proteomes" id="UP000539175"/>
    </source>
</evidence>
<feature type="transmembrane region" description="Helical" evidence="8">
    <location>
        <begin position="23"/>
        <end position="42"/>
    </location>
</feature>
<dbReference type="NCBIfam" id="NF010450">
    <property type="entry name" value="PRK13876.1"/>
    <property type="match status" value="1"/>
</dbReference>
<dbReference type="InterPro" id="IPR003688">
    <property type="entry name" value="TraG/VirD4"/>
</dbReference>
<organism evidence="9 10">
    <name type="scientific">Nitrospirillum iridis</name>
    <dbReference type="NCBI Taxonomy" id="765888"/>
    <lineage>
        <taxon>Bacteria</taxon>
        <taxon>Pseudomonadati</taxon>
        <taxon>Pseudomonadota</taxon>
        <taxon>Alphaproteobacteria</taxon>
        <taxon>Rhodospirillales</taxon>
        <taxon>Azospirillaceae</taxon>
        <taxon>Nitrospirillum</taxon>
    </lineage>
</organism>
<evidence type="ECO:0000256" key="7">
    <source>
        <dbReference type="SAM" id="MobiDB-lite"/>
    </source>
</evidence>
<dbReference type="AlphaFoldDB" id="A0A7X0B489"/>
<evidence type="ECO:0000313" key="9">
    <source>
        <dbReference type="EMBL" id="MBB6255440.1"/>
    </source>
</evidence>
<keyword evidence="5 8" id="KW-1133">Transmembrane helix</keyword>
<feature type="transmembrane region" description="Helical" evidence="8">
    <location>
        <begin position="51"/>
        <end position="73"/>
    </location>
</feature>
<evidence type="ECO:0000256" key="6">
    <source>
        <dbReference type="ARBA" id="ARBA00023136"/>
    </source>
</evidence>
<evidence type="ECO:0000256" key="2">
    <source>
        <dbReference type="ARBA" id="ARBA00008806"/>
    </source>
</evidence>
<feature type="non-terminal residue" evidence="9">
    <location>
        <position position="1"/>
    </location>
</feature>
<evidence type="ECO:0000256" key="8">
    <source>
        <dbReference type="SAM" id="Phobius"/>
    </source>
</evidence>
<evidence type="ECO:0000256" key="4">
    <source>
        <dbReference type="ARBA" id="ARBA00022692"/>
    </source>
</evidence>
<dbReference type="CDD" id="cd01127">
    <property type="entry name" value="TrwB_TraG_TraD_VirD4"/>
    <property type="match status" value="1"/>
</dbReference>
<feature type="compositionally biased region" description="Acidic residues" evidence="7">
    <location>
        <begin position="598"/>
        <end position="611"/>
    </location>
</feature>
<feature type="region of interest" description="Disordered" evidence="7">
    <location>
        <begin position="534"/>
        <end position="619"/>
    </location>
</feature>
<dbReference type="Gene3D" id="3.40.50.300">
    <property type="entry name" value="P-loop containing nucleotide triphosphate hydrolases"/>
    <property type="match status" value="1"/>
</dbReference>
<comment type="similarity">
    <text evidence="2">Belongs to the VirD4/TraG family.</text>
</comment>
<keyword evidence="4 8" id="KW-0812">Transmembrane</keyword>
<keyword evidence="10" id="KW-1185">Reference proteome</keyword>
<name>A0A7X0B489_9PROT</name>
<dbReference type="InterPro" id="IPR051539">
    <property type="entry name" value="T4SS-coupling_protein"/>
</dbReference>
<gene>
    <name evidence="9" type="ORF">FHS74_006040</name>
</gene>
<dbReference type="GO" id="GO:0005886">
    <property type="term" value="C:plasma membrane"/>
    <property type="evidence" value="ECO:0007669"/>
    <property type="project" value="UniProtKB-SubCell"/>
</dbReference>
<protein>
    <submittedName>
        <fullName evidence="9">Type IV secretion system protein VirD4</fullName>
    </submittedName>
</protein>
<dbReference type="EMBL" id="JACIIZ010000042">
    <property type="protein sequence ID" value="MBB6255440.1"/>
    <property type="molecule type" value="Genomic_DNA"/>
</dbReference>
<dbReference type="RefSeq" id="WP_184807947.1">
    <property type="nucleotide sequence ID" value="NZ_JACIIZ010000042.1"/>
</dbReference>